<evidence type="ECO:0000313" key="2">
    <source>
        <dbReference type="EMBL" id="QDG49712.1"/>
    </source>
</evidence>
<dbReference type="SUPFAM" id="SSF81296">
    <property type="entry name" value="E set domains"/>
    <property type="match status" value="1"/>
</dbReference>
<dbReference type="GO" id="GO:0008482">
    <property type="term" value="F:sulfite oxidase activity"/>
    <property type="evidence" value="ECO:0007669"/>
    <property type="project" value="TreeGrafter"/>
</dbReference>
<dbReference type="PANTHER" id="PTHR19372">
    <property type="entry name" value="SULFITE REDUCTASE"/>
    <property type="match status" value="1"/>
</dbReference>
<dbReference type="NCBIfam" id="TIGR01409">
    <property type="entry name" value="TAT_signal_seq"/>
    <property type="match status" value="1"/>
</dbReference>
<dbReference type="AlphaFoldDB" id="A0A4Y6PN37"/>
<name>A0A4Y6PN37_PERCE</name>
<organism evidence="2 3">
    <name type="scientific">Persicimonas caeni</name>
    <dbReference type="NCBI Taxonomy" id="2292766"/>
    <lineage>
        <taxon>Bacteria</taxon>
        <taxon>Deltaproteobacteria</taxon>
        <taxon>Bradymonadales</taxon>
        <taxon>Bradymonadaceae</taxon>
        <taxon>Persicimonas</taxon>
    </lineage>
</organism>
<dbReference type="GO" id="GO:0020037">
    <property type="term" value="F:heme binding"/>
    <property type="evidence" value="ECO:0007669"/>
    <property type="project" value="TreeGrafter"/>
</dbReference>
<dbReference type="EMBL" id="CP041186">
    <property type="protein sequence ID" value="QDG49712.1"/>
    <property type="molecule type" value="Genomic_DNA"/>
</dbReference>
<dbReference type="Gene3D" id="3.90.420.10">
    <property type="entry name" value="Oxidoreductase, molybdopterin-binding domain"/>
    <property type="match status" value="1"/>
</dbReference>
<dbReference type="SUPFAM" id="SSF56524">
    <property type="entry name" value="Oxidoreductase molybdopterin-binding domain"/>
    <property type="match status" value="1"/>
</dbReference>
<dbReference type="InterPro" id="IPR014756">
    <property type="entry name" value="Ig_E-set"/>
</dbReference>
<dbReference type="OrthoDB" id="9778777at2"/>
<dbReference type="Gene3D" id="2.60.40.650">
    <property type="match status" value="1"/>
</dbReference>
<accession>A0A5B8Y3C8</accession>
<dbReference type="InterPro" id="IPR019546">
    <property type="entry name" value="TAT_signal_bac_arc"/>
</dbReference>
<dbReference type="Proteomes" id="UP000315995">
    <property type="component" value="Chromosome"/>
</dbReference>
<dbReference type="InterPro" id="IPR008335">
    <property type="entry name" value="Mopterin_OxRdtase_euk"/>
</dbReference>
<feature type="domain" description="Oxidoreductase molybdopterin-binding" evidence="1">
    <location>
        <begin position="65"/>
        <end position="221"/>
    </location>
</feature>
<dbReference type="PROSITE" id="PS51257">
    <property type="entry name" value="PROKAR_LIPOPROTEIN"/>
    <property type="match status" value="1"/>
</dbReference>
<dbReference type="GO" id="GO:0043546">
    <property type="term" value="F:molybdopterin cofactor binding"/>
    <property type="evidence" value="ECO:0007669"/>
    <property type="project" value="TreeGrafter"/>
</dbReference>
<dbReference type="InterPro" id="IPR000572">
    <property type="entry name" value="OxRdtase_Mopterin-bd_dom"/>
</dbReference>
<dbReference type="Pfam" id="PF00174">
    <property type="entry name" value="Oxidored_molyb"/>
    <property type="match status" value="1"/>
</dbReference>
<gene>
    <name evidence="2" type="ORF">FIV42_02840</name>
</gene>
<protein>
    <submittedName>
        <fullName evidence="2">Twin-arginine translocation signal domain-containing protein</fullName>
    </submittedName>
</protein>
<dbReference type="RefSeq" id="WP_141196209.1">
    <property type="nucleotide sequence ID" value="NZ_CP041186.1"/>
</dbReference>
<keyword evidence="3" id="KW-1185">Reference proteome</keyword>
<accession>A0A4Y6PN37</accession>
<sequence>MTTRRDFLKKLGSGAVALVGVQFLSGCEELVFESKVAGAPLSFMTPAEDGSWYWQSGNGIAKDDAPDIAPEDWTLKIRNNGNRVGGVSFADLQALADNGESLSYWKTMRCVYGAYVGPAATTFVANGIFTGIPLHRVLEEAGVDPDANAKLRVFGADGFSSNIPIGRAFDAGPSPLAPLLAYELNGEPISRLRGGPVRLVIPETWGYKNVKWLDALEATPSDAIFGTYETERFNPQTNPSVSAETQRRIDDPGQISLASVVSDPNAVSATLKGPDVTIAGASFAGGQKIVDVQVALDDGPFESAQLKGYEEMLDALSPAQRELAAECAQQSEDWPFVGVWRTWTKTFSGLAPGDYIVTIRARDDAGQAQSGDTSQPLVIAPEVRVPFRVT</sequence>
<dbReference type="PRINTS" id="PR00407">
    <property type="entry name" value="EUMOPTERIN"/>
</dbReference>
<proteinExistence type="predicted"/>
<dbReference type="GO" id="GO:0006790">
    <property type="term" value="P:sulfur compound metabolic process"/>
    <property type="evidence" value="ECO:0007669"/>
    <property type="project" value="TreeGrafter"/>
</dbReference>
<evidence type="ECO:0000313" key="3">
    <source>
        <dbReference type="Proteomes" id="UP000315995"/>
    </source>
</evidence>
<evidence type="ECO:0000259" key="1">
    <source>
        <dbReference type="Pfam" id="PF00174"/>
    </source>
</evidence>
<dbReference type="InterPro" id="IPR036374">
    <property type="entry name" value="OxRdtase_Mopterin-bd_sf"/>
</dbReference>
<dbReference type="InterPro" id="IPR006311">
    <property type="entry name" value="TAT_signal"/>
</dbReference>
<reference evidence="2 3" key="1">
    <citation type="submission" date="2019-06" db="EMBL/GenBank/DDBJ databases">
        <title>Persicimonas caeni gen. nov., sp. nov., a predatory bacterium isolated from solar saltern.</title>
        <authorList>
            <person name="Wang S."/>
        </authorList>
    </citation>
    <scope>NUCLEOTIDE SEQUENCE [LARGE SCALE GENOMIC DNA]</scope>
    <source>
        <strain evidence="2 3">YN101</strain>
    </source>
</reference>
<dbReference type="PROSITE" id="PS51318">
    <property type="entry name" value="TAT"/>
    <property type="match status" value="1"/>
</dbReference>
<dbReference type="PANTHER" id="PTHR19372:SF7">
    <property type="entry name" value="SULFITE OXIDASE, MITOCHONDRIAL"/>
    <property type="match status" value="1"/>
</dbReference>